<feature type="domain" description="C2H2-type" evidence="8">
    <location>
        <begin position="89"/>
        <end position="116"/>
    </location>
</feature>
<dbReference type="Proteomes" id="UP000837857">
    <property type="component" value="Chromosome 23"/>
</dbReference>
<name>A0ABN8IIX9_9NEOP</name>
<keyword evidence="5" id="KW-0862">Zinc</keyword>
<protein>
    <recommendedName>
        <fullName evidence="8">C2H2-type domain-containing protein</fullName>
    </recommendedName>
</protein>
<dbReference type="PANTHER" id="PTHR24406">
    <property type="entry name" value="TRANSCRIPTIONAL REPRESSOR CTCFL-RELATED"/>
    <property type="match status" value="1"/>
</dbReference>
<feature type="non-terminal residue" evidence="9">
    <location>
        <position position="197"/>
    </location>
</feature>
<accession>A0ABN8IIX9</accession>
<dbReference type="SUPFAM" id="SSF57667">
    <property type="entry name" value="beta-beta-alpha zinc fingers"/>
    <property type="match status" value="1"/>
</dbReference>
<evidence type="ECO:0000256" key="7">
    <source>
        <dbReference type="PROSITE-ProRule" id="PRU00042"/>
    </source>
</evidence>
<evidence type="ECO:0000259" key="8">
    <source>
        <dbReference type="PROSITE" id="PS50157"/>
    </source>
</evidence>
<sequence length="197" mass="23094">MCIDCKSFTKSDFESFLKHVRRHRRRLRKRCHYCDAHIREDSLSAHIKQHFIKLQVPCGLCGEILKNEEALKKHLANYNSVKPKHAMPHVCEYCNKAFRFKQILKNHERQHTGAKPYSCQNCGMEFTNWSNYNKHMKRRHGTDTSKKKITPDGVFPINPETGQIVQLKDTGTEEWKSKIMIPAKRGKKKVIKEETSS</sequence>
<keyword evidence="4 7" id="KW-0863">Zinc-finger</keyword>
<evidence type="ECO:0000313" key="9">
    <source>
        <dbReference type="EMBL" id="CAH2056585.1"/>
    </source>
</evidence>
<organism evidence="9 10">
    <name type="scientific">Iphiclides podalirius</name>
    <name type="common">scarce swallowtail</name>
    <dbReference type="NCBI Taxonomy" id="110791"/>
    <lineage>
        <taxon>Eukaryota</taxon>
        <taxon>Metazoa</taxon>
        <taxon>Ecdysozoa</taxon>
        <taxon>Arthropoda</taxon>
        <taxon>Hexapoda</taxon>
        <taxon>Insecta</taxon>
        <taxon>Pterygota</taxon>
        <taxon>Neoptera</taxon>
        <taxon>Endopterygota</taxon>
        <taxon>Lepidoptera</taxon>
        <taxon>Glossata</taxon>
        <taxon>Ditrysia</taxon>
        <taxon>Papilionoidea</taxon>
        <taxon>Papilionidae</taxon>
        <taxon>Papilioninae</taxon>
        <taxon>Iphiclides</taxon>
    </lineage>
</organism>
<dbReference type="PROSITE" id="PS50157">
    <property type="entry name" value="ZINC_FINGER_C2H2_2"/>
    <property type="match status" value="2"/>
</dbReference>
<feature type="domain" description="C2H2-type" evidence="8">
    <location>
        <begin position="117"/>
        <end position="145"/>
    </location>
</feature>
<dbReference type="PROSITE" id="PS00028">
    <property type="entry name" value="ZINC_FINGER_C2H2_1"/>
    <property type="match status" value="2"/>
</dbReference>
<dbReference type="Pfam" id="PF00096">
    <property type="entry name" value="zf-C2H2"/>
    <property type="match status" value="1"/>
</dbReference>
<evidence type="ECO:0000256" key="6">
    <source>
        <dbReference type="ARBA" id="ARBA00023242"/>
    </source>
</evidence>
<dbReference type="InterPro" id="IPR013087">
    <property type="entry name" value="Znf_C2H2_type"/>
</dbReference>
<dbReference type="EMBL" id="OW152835">
    <property type="protein sequence ID" value="CAH2056585.1"/>
    <property type="molecule type" value="Genomic_DNA"/>
</dbReference>
<dbReference type="InterPro" id="IPR050888">
    <property type="entry name" value="ZnF_C2H2-type_TF"/>
</dbReference>
<evidence type="ECO:0000256" key="3">
    <source>
        <dbReference type="ARBA" id="ARBA00022737"/>
    </source>
</evidence>
<keyword evidence="6" id="KW-0539">Nucleus</keyword>
<evidence type="ECO:0000256" key="1">
    <source>
        <dbReference type="ARBA" id="ARBA00004123"/>
    </source>
</evidence>
<proteinExistence type="predicted"/>
<dbReference type="Gene3D" id="3.30.160.60">
    <property type="entry name" value="Classic Zinc Finger"/>
    <property type="match status" value="2"/>
</dbReference>
<evidence type="ECO:0000313" key="10">
    <source>
        <dbReference type="Proteomes" id="UP000837857"/>
    </source>
</evidence>
<evidence type="ECO:0000256" key="4">
    <source>
        <dbReference type="ARBA" id="ARBA00022771"/>
    </source>
</evidence>
<keyword evidence="2" id="KW-0479">Metal-binding</keyword>
<dbReference type="SMART" id="SM00355">
    <property type="entry name" value="ZnF_C2H2"/>
    <property type="match status" value="4"/>
</dbReference>
<evidence type="ECO:0000256" key="5">
    <source>
        <dbReference type="ARBA" id="ARBA00022833"/>
    </source>
</evidence>
<reference evidence="9" key="1">
    <citation type="submission" date="2022-03" db="EMBL/GenBank/DDBJ databases">
        <authorList>
            <person name="Martin H S."/>
        </authorList>
    </citation>
    <scope>NUCLEOTIDE SEQUENCE</scope>
</reference>
<keyword evidence="3" id="KW-0677">Repeat</keyword>
<keyword evidence="10" id="KW-1185">Reference proteome</keyword>
<evidence type="ECO:0000256" key="2">
    <source>
        <dbReference type="ARBA" id="ARBA00022723"/>
    </source>
</evidence>
<dbReference type="InterPro" id="IPR036236">
    <property type="entry name" value="Znf_C2H2_sf"/>
</dbReference>
<gene>
    <name evidence="9" type="ORF">IPOD504_LOCUS9773</name>
</gene>
<comment type="subcellular location">
    <subcellularLocation>
        <location evidence="1">Nucleus</location>
    </subcellularLocation>
</comment>